<accession>A0A137RIM8</accession>
<dbReference type="InterPro" id="IPR036249">
    <property type="entry name" value="Thioredoxin-like_sf"/>
</dbReference>
<comment type="caution">
    <text evidence="3">The sequence shown here is derived from an EMBL/GenBank/DDBJ whole genome shotgun (WGS) entry which is preliminary data.</text>
</comment>
<dbReference type="RefSeq" id="WP_062621027.1">
    <property type="nucleotide sequence ID" value="NZ_JRWG01000003.1"/>
</dbReference>
<name>A0A137RIM8_9FLAO</name>
<feature type="domain" description="Thioredoxin" evidence="2">
    <location>
        <begin position="1"/>
        <end position="103"/>
    </location>
</feature>
<keyword evidence="1" id="KW-1015">Disulfide bond</keyword>
<dbReference type="Gene3D" id="3.40.30.10">
    <property type="entry name" value="Glutaredoxin"/>
    <property type="match status" value="1"/>
</dbReference>
<reference evidence="3 4" key="2">
    <citation type="journal article" date="2016" name="Int. J. Syst. Evol. Microbiol.">
        <title>Vitellibacter aquimaris sp. nov., a marine bacterium isolated from seawater.</title>
        <authorList>
            <person name="Thevarajoo S."/>
            <person name="Selvaratnam C."/>
            <person name="Goh K.M."/>
            <person name="Hong K.W."/>
            <person name="Chan X.Y."/>
            <person name="Chan K.G."/>
            <person name="Chong C.S."/>
        </authorList>
    </citation>
    <scope>NUCLEOTIDE SEQUENCE [LARGE SCALE GENOMIC DNA]</scope>
    <source>
        <strain evidence="3 4">D-24</strain>
    </source>
</reference>
<dbReference type="PRINTS" id="PR00421">
    <property type="entry name" value="THIOREDOXIN"/>
</dbReference>
<dbReference type="SUPFAM" id="SSF52833">
    <property type="entry name" value="Thioredoxin-like"/>
    <property type="match status" value="1"/>
</dbReference>
<protein>
    <submittedName>
        <fullName evidence="3">Thioredoxin</fullName>
    </submittedName>
</protein>
<dbReference type="OrthoDB" id="7629852at2"/>
<dbReference type="CDD" id="cd02947">
    <property type="entry name" value="TRX_family"/>
    <property type="match status" value="1"/>
</dbReference>
<dbReference type="Proteomes" id="UP000070138">
    <property type="component" value="Unassembled WGS sequence"/>
</dbReference>
<organism evidence="3 4">
    <name type="scientific">Aequorivita aquimaris</name>
    <dbReference type="NCBI Taxonomy" id="1548749"/>
    <lineage>
        <taxon>Bacteria</taxon>
        <taxon>Pseudomonadati</taxon>
        <taxon>Bacteroidota</taxon>
        <taxon>Flavobacteriia</taxon>
        <taxon>Flavobacteriales</taxon>
        <taxon>Flavobacteriaceae</taxon>
        <taxon>Aequorivita</taxon>
    </lineage>
</organism>
<sequence>MVLELKDDSLQQLVAEEKDVIVQFSAGWCGNCRLMKPKFKKLASETEDYKFVLVDAEKFPESRKMANVDNLPTFASFKNGELVNQVQTNKFELLKDLVDEVARN</sequence>
<dbReference type="Pfam" id="PF00085">
    <property type="entry name" value="Thioredoxin"/>
    <property type="match status" value="1"/>
</dbReference>
<dbReference type="PANTHER" id="PTHR46115">
    <property type="entry name" value="THIOREDOXIN-LIKE PROTEIN 1"/>
    <property type="match status" value="1"/>
</dbReference>
<reference evidence="4" key="1">
    <citation type="submission" date="2014-10" db="EMBL/GenBank/DDBJ databases">
        <title>Genome sequencing of Vitellibacter sp. D-24.</title>
        <authorList>
            <person name="Thevarajoo S."/>
            <person name="Selvaratnam C."/>
            <person name="Goh K.M."/>
            <person name="Chong C.S."/>
        </authorList>
    </citation>
    <scope>NUCLEOTIDE SEQUENCE [LARGE SCALE GENOMIC DNA]</scope>
    <source>
        <strain evidence="4">D-24</strain>
    </source>
</reference>
<dbReference type="PATRIC" id="fig|1548749.3.peg.1286"/>
<evidence type="ECO:0000313" key="4">
    <source>
        <dbReference type="Proteomes" id="UP000070138"/>
    </source>
</evidence>
<evidence type="ECO:0000256" key="1">
    <source>
        <dbReference type="ARBA" id="ARBA00023157"/>
    </source>
</evidence>
<dbReference type="AlphaFoldDB" id="A0A137RIM8"/>
<dbReference type="InterPro" id="IPR013766">
    <property type="entry name" value="Thioredoxin_domain"/>
</dbReference>
<evidence type="ECO:0000259" key="2">
    <source>
        <dbReference type="PROSITE" id="PS51352"/>
    </source>
</evidence>
<keyword evidence="4" id="KW-1185">Reference proteome</keyword>
<gene>
    <name evidence="3" type="ORF">LS48_06070</name>
</gene>
<proteinExistence type="predicted"/>
<dbReference type="PROSITE" id="PS51352">
    <property type="entry name" value="THIOREDOXIN_2"/>
    <property type="match status" value="1"/>
</dbReference>
<dbReference type="EMBL" id="JRWG01000003">
    <property type="protein sequence ID" value="KXO00041.1"/>
    <property type="molecule type" value="Genomic_DNA"/>
</dbReference>
<evidence type="ECO:0000313" key="3">
    <source>
        <dbReference type="EMBL" id="KXO00041.1"/>
    </source>
</evidence>
<dbReference type="STRING" id="1548749.LS48_06070"/>